<dbReference type="PANTHER" id="PTHR33594">
    <property type="entry name" value="SUPERFAMILY HYDROLASE, PUTATIVE (AFU_ORTHOLOGUE AFUA_1G03035)-RELATED"/>
    <property type="match status" value="1"/>
</dbReference>
<sequence>MQLINQLLYFVLLTSKKYNIDESHGLTHSINVLHFANELFEYEKVLYPRITNHDKIIYVSAALHDMCDKKYLDVNDGINEIEDFLQDKLVPNEINIVKQIITTMSYSKVKVDGFPHLGQFQNAYNIVREADLLAAYDFDRCIVYGMHIKGSSIDVAYDEAYRLFHNRVFRHEEDGLLTSDYSKAKHNILKNRALERMHSWRKMLHKNM</sequence>
<accession>A0A6C0DSF1</accession>
<organism evidence="1">
    <name type="scientific">viral metagenome</name>
    <dbReference type="NCBI Taxonomy" id="1070528"/>
    <lineage>
        <taxon>unclassified sequences</taxon>
        <taxon>metagenomes</taxon>
        <taxon>organismal metagenomes</taxon>
    </lineage>
</organism>
<dbReference type="PANTHER" id="PTHR33594:SF1">
    <property type="entry name" value="HD_PDEASE DOMAIN-CONTAINING PROTEIN"/>
    <property type="match status" value="1"/>
</dbReference>
<dbReference type="SUPFAM" id="SSF109604">
    <property type="entry name" value="HD-domain/PDEase-like"/>
    <property type="match status" value="1"/>
</dbReference>
<dbReference type="AlphaFoldDB" id="A0A6C0DSF1"/>
<dbReference type="EMBL" id="MN739662">
    <property type="protein sequence ID" value="QHT19093.1"/>
    <property type="molecule type" value="Genomic_DNA"/>
</dbReference>
<protein>
    <recommendedName>
        <fullName evidence="2">HD domain-containing protein</fullName>
    </recommendedName>
</protein>
<name>A0A6C0DSF1_9ZZZZ</name>
<reference evidence="1" key="1">
    <citation type="journal article" date="2020" name="Nature">
        <title>Giant virus diversity and host interactions through global metagenomics.</title>
        <authorList>
            <person name="Schulz F."/>
            <person name="Roux S."/>
            <person name="Paez-Espino D."/>
            <person name="Jungbluth S."/>
            <person name="Walsh D.A."/>
            <person name="Denef V.J."/>
            <person name="McMahon K.D."/>
            <person name="Konstantinidis K.T."/>
            <person name="Eloe-Fadrosh E.A."/>
            <person name="Kyrpides N.C."/>
            <person name="Woyke T."/>
        </authorList>
    </citation>
    <scope>NUCLEOTIDE SEQUENCE</scope>
    <source>
        <strain evidence="1">GVMAG-M-3300023174-49</strain>
    </source>
</reference>
<proteinExistence type="predicted"/>
<evidence type="ECO:0000313" key="1">
    <source>
        <dbReference type="EMBL" id="QHT19093.1"/>
    </source>
</evidence>
<dbReference type="Gene3D" id="1.10.3210.10">
    <property type="entry name" value="Hypothetical protein af1432"/>
    <property type="match status" value="1"/>
</dbReference>
<evidence type="ECO:0008006" key="2">
    <source>
        <dbReference type="Google" id="ProtNLM"/>
    </source>
</evidence>